<evidence type="ECO:0000313" key="1">
    <source>
        <dbReference type="EMBL" id="NML75863.1"/>
    </source>
</evidence>
<evidence type="ECO:0000313" key="2">
    <source>
        <dbReference type="Proteomes" id="UP000541470"/>
    </source>
</evidence>
<dbReference type="EMBL" id="JABBGK010000003">
    <property type="protein sequence ID" value="NML75863.1"/>
    <property type="molecule type" value="Genomic_DNA"/>
</dbReference>
<reference evidence="1 2" key="1">
    <citation type="submission" date="2020-04" db="EMBL/GenBank/DDBJ databases">
        <title>Rhizobium sp. S-51 isolated from soil.</title>
        <authorList>
            <person name="Dahal R.H."/>
        </authorList>
    </citation>
    <scope>NUCLEOTIDE SEQUENCE [LARGE SCALE GENOMIC DNA]</scope>
    <source>
        <strain evidence="1 2">S-51</strain>
    </source>
</reference>
<keyword evidence="2" id="KW-1185">Reference proteome</keyword>
<name>A0A7Y0AYN0_9HYPH</name>
<sequence>MIEKEELQIYRLLPSAPLTDPNWQNVSLQGEVVVRARSTGDARLVASEAETDFRDIGAKPAEDVSTSFASAFRNEKLYTVVLDTSGRYPADGERGIVAGQPLQNAIAPLQR</sequence>
<proteinExistence type="predicted"/>
<comment type="caution">
    <text evidence="1">The sequence shown here is derived from an EMBL/GenBank/DDBJ whole genome shotgun (WGS) entry which is preliminary data.</text>
</comment>
<dbReference type="RefSeq" id="WP_169593836.1">
    <property type="nucleotide sequence ID" value="NZ_JABBGK010000003.1"/>
</dbReference>
<accession>A0A7Y0AYN0</accession>
<protein>
    <submittedName>
        <fullName evidence="1">Uncharacterized protein</fullName>
    </submittedName>
</protein>
<dbReference type="AlphaFoldDB" id="A0A7Y0AYN0"/>
<gene>
    <name evidence="1" type="ORF">HHL25_17155</name>
</gene>
<dbReference type="Proteomes" id="UP000541470">
    <property type="component" value="Unassembled WGS sequence"/>
</dbReference>
<organism evidence="1 2">
    <name type="scientific">Rhizobium terricola</name>
    <dbReference type="NCBI Taxonomy" id="2728849"/>
    <lineage>
        <taxon>Bacteria</taxon>
        <taxon>Pseudomonadati</taxon>
        <taxon>Pseudomonadota</taxon>
        <taxon>Alphaproteobacteria</taxon>
        <taxon>Hyphomicrobiales</taxon>
        <taxon>Rhizobiaceae</taxon>
        <taxon>Rhizobium/Agrobacterium group</taxon>
        <taxon>Rhizobium</taxon>
    </lineage>
</organism>